<evidence type="ECO:0000256" key="5">
    <source>
        <dbReference type="RuleBase" id="RU361279"/>
    </source>
</evidence>
<evidence type="ECO:0000256" key="4">
    <source>
        <dbReference type="PIRSR" id="PIRSR006806-1"/>
    </source>
</evidence>
<dbReference type="Proteomes" id="UP000273326">
    <property type="component" value="Chromosome"/>
</dbReference>
<feature type="binding site" evidence="4">
    <location>
        <position position="49"/>
    </location>
    <ligand>
        <name>substrate</name>
    </ligand>
</feature>
<evidence type="ECO:0000313" key="6">
    <source>
        <dbReference type="EMBL" id="AZP05259.1"/>
    </source>
</evidence>
<keyword evidence="3 4" id="KW-0067">ATP-binding</keyword>
<dbReference type="EC" id="6.3.3.2" evidence="5"/>
<accession>A0A3Q9BNH4</accession>
<dbReference type="RefSeq" id="WP_126111471.1">
    <property type="nucleotide sequence ID" value="NZ_CP034465.1"/>
</dbReference>
<keyword evidence="5" id="KW-0479">Metal-binding</keyword>
<dbReference type="GO" id="GO:0030272">
    <property type="term" value="F:5-formyltetrahydrofolate cyclo-ligase activity"/>
    <property type="evidence" value="ECO:0007669"/>
    <property type="project" value="UniProtKB-EC"/>
</dbReference>
<dbReference type="InterPro" id="IPR002698">
    <property type="entry name" value="FTHF_cligase"/>
</dbReference>
<dbReference type="Gene3D" id="3.40.50.10420">
    <property type="entry name" value="NagB/RpiA/CoA transferase-like"/>
    <property type="match status" value="1"/>
</dbReference>
<comment type="cofactor">
    <cofactor evidence="5">
        <name>Mg(2+)</name>
        <dbReference type="ChEBI" id="CHEBI:18420"/>
    </cofactor>
</comment>
<evidence type="ECO:0000313" key="7">
    <source>
        <dbReference type="Proteomes" id="UP000273326"/>
    </source>
</evidence>
<dbReference type="GO" id="GO:0005524">
    <property type="term" value="F:ATP binding"/>
    <property type="evidence" value="ECO:0007669"/>
    <property type="project" value="UniProtKB-KW"/>
</dbReference>
<dbReference type="PANTHER" id="PTHR23407:SF1">
    <property type="entry name" value="5-FORMYLTETRAHYDROFOLATE CYCLO-LIGASE"/>
    <property type="match status" value="1"/>
</dbReference>
<evidence type="ECO:0000256" key="3">
    <source>
        <dbReference type="ARBA" id="ARBA00022840"/>
    </source>
</evidence>
<dbReference type="SUPFAM" id="SSF100950">
    <property type="entry name" value="NagB/RpiA/CoA transferase-like"/>
    <property type="match status" value="1"/>
</dbReference>
<dbReference type="NCBIfam" id="TIGR02727">
    <property type="entry name" value="MTHFS_bact"/>
    <property type="match status" value="1"/>
</dbReference>
<proteinExistence type="inferred from homology"/>
<dbReference type="Pfam" id="PF01812">
    <property type="entry name" value="5-FTHF_cyc-lig"/>
    <property type="match status" value="1"/>
</dbReference>
<dbReference type="GO" id="GO:0046872">
    <property type="term" value="F:metal ion binding"/>
    <property type="evidence" value="ECO:0007669"/>
    <property type="project" value="UniProtKB-KW"/>
</dbReference>
<dbReference type="OrthoDB" id="9801938at2"/>
<gene>
    <name evidence="6" type="ORF">EJN90_11745</name>
</gene>
<evidence type="ECO:0000256" key="2">
    <source>
        <dbReference type="ARBA" id="ARBA00022741"/>
    </source>
</evidence>
<keyword evidence="5" id="KW-0460">Magnesium</keyword>
<keyword evidence="6" id="KW-0436">Ligase</keyword>
<feature type="binding site" evidence="4">
    <location>
        <begin position="3"/>
        <end position="7"/>
    </location>
    <ligand>
        <name>ATP</name>
        <dbReference type="ChEBI" id="CHEBI:30616"/>
    </ligand>
</feature>
<dbReference type="GO" id="GO:0035999">
    <property type="term" value="P:tetrahydrofolate interconversion"/>
    <property type="evidence" value="ECO:0007669"/>
    <property type="project" value="TreeGrafter"/>
</dbReference>
<sequence length="182" mass="21078">MDKQTIRMEILTTLKKLPKQKRMSYNQQLISKLINSSEWKSSEVVGVTLARYPEVETEKIISAAWDAGKKVVIPYSGRNRRLSFYYYERDTPLEESKIGLLEPADRSEEVPKELIDLLIVPGLSYSKRGYRVGFGGGYYDRYLADYYGKTISILYPFQLDEQVEDLVEPFDIPIQKLFIASE</sequence>
<dbReference type="PANTHER" id="PTHR23407">
    <property type="entry name" value="ATPASE INHIBITOR/5-FORMYLTETRAHYDROFOLATE CYCLO-LIGASE"/>
    <property type="match status" value="1"/>
</dbReference>
<name>A0A3Q9BNH4_9LACT</name>
<evidence type="ECO:0000256" key="1">
    <source>
        <dbReference type="ARBA" id="ARBA00010638"/>
    </source>
</evidence>
<organism evidence="6 7">
    <name type="scientific">Jeotgalibaca ciconiae</name>
    <dbReference type="NCBI Taxonomy" id="2496265"/>
    <lineage>
        <taxon>Bacteria</taxon>
        <taxon>Bacillati</taxon>
        <taxon>Bacillota</taxon>
        <taxon>Bacilli</taxon>
        <taxon>Lactobacillales</taxon>
        <taxon>Carnobacteriaceae</taxon>
        <taxon>Jeotgalibaca</taxon>
    </lineage>
</organism>
<dbReference type="GO" id="GO:0009396">
    <property type="term" value="P:folic acid-containing compound biosynthetic process"/>
    <property type="evidence" value="ECO:0007669"/>
    <property type="project" value="TreeGrafter"/>
</dbReference>
<feature type="binding site" evidence="4">
    <location>
        <position position="54"/>
    </location>
    <ligand>
        <name>substrate</name>
    </ligand>
</feature>
<dbReference type="KEGG" id="jeh:EJN90_11745"/>
<keyword evidence="7" id="KW-1185">Reference proteome</keyword>
<dbReference type="InterPro" id="IPR037171">
    <property type="entry name" value="NagB/RpiA_transferase-like"/>
</dbReference>
<feature type="binding site" evidence="4">
    <location>
        <begin position="131"/>
        <end position="139"/>
    </location>
    <ligand>
        <name>ATP</name>
        <dbReference type="ChEBI" id="CHEBI:30616"/>
    </ligand>
</feature>
<dbReference type="InterPro" id="IPR024185">
    <property type="entry name" value="FTHF_cligase-like_sf"/>
</dbReference>
<dbReference type="PIRSF" id="PIRSF006806">
    <property type="entry name" value="FTHF_cligase"/>
    <property type="match status" value="1"/>
</dbReference>
<comment type="similarity">
    <text evidence="1 5">Belongs to the 5-formyltetrahydrofolate cyclo-ligase family.</text>
</comment>
<protein>
    <recommendedName>
        <fullName evidence="5">5-formyltetrahydrofolate cyclo-ligase</fullName>
        <ecNumber evidence="5">6.3.3.2</ecNumber>
    </recommendedName>
</protein>
<comment type="catalytic activity">
    <reaction evidence="5">
        <text>(6S)-5-formyl-5,6,7,8-tetrahydrofolate + ATP = (6R)-5,10-methenyltetrahydrofolate + ADP + phosphate</text>
        <dbReference type="Rhea" id="RHEA:10488"/>
        <dbReference type="ChEBI" id="CHEBI:30616"/>
        <dbReference type="ChEBI" id="CHEBI:43474"/>
        <dbReference type="ChEBI" id="CHEBI:57455"/>
        <dbReference type="ChEBI" id="CHEBI:57457"/>
        <dbReference type="ChEBI" id="CHEBI:456216"/>
        <dbReference type="EC" id="6.3.3.2"/>
    </reaction>
</comment>
<reference evidence="7" key="1">
    <citation type="submission" date="2018-12" db="EMBL/GenBank/DDBJ databases">
        <title>Complete genome sequencing of Jeotgalibaca sp. H21T32.</title>
        <authorList>
            <person name="Bae J.-W."/>
            <person name="Lee S.-Y."/>
        </authorList>
    </citation>
    <scope>NUCLEOTIDE SEQUENCE [LARGE SCALE GENOMIC DNA]</scope>
    <source>
        <strain evidence="7">H21T32</strain>
    </source>
</reference>
<keyword evidence="2 4" id="KW-0547">Nucleotide-binding</keyword>
<dbReference type="AlphaFoldDB" id="A0A3Q9BNH4"/>
<dbReference type="EMBL" id="CP034465">
    <property type="protein sequence ID" value="AZP05259.1"/>
    <property type="molecule type" value="Genomic_DNA"/>
</dbReference>